<evidence type="ECO:0000256" key="11">
    <source>
        <dbReference type="ARBA" id="ARBA00022816"/>
    </source>
</evidence>
<evidence type="ECO:0000256" key="16">
    <source>
        <dbReference type="ARBA" id="ARBA00023136"/>
    </source>
</evidence>
<gene>
    <name evidence="21" type="ORF">PoB_007404000</name>
</gene>
<dbReference type="Pfam" id="PF04096">
    <property type="entry name" value="Nucleoporin2"/>
    <property type="match status" value="1"/>
</dbReference>
<evidence type="ECO:0000256" key="7">
    <source>
        <dbReference type="ARBA" id="ARBA00022670"/>
    </source>
</evidence>
<feature type="compositionally biased region" description="Low complexity" evidence="19">
    <location>
        <begin position="95"/>
        <end position="112"/>
    </location>
</feature>
<dbReference type="PANTHER" id="PTHR23198:SF6">
    <property type="entry name" value="NUCLEAR PORE COMPLEX PROTEIN NUP98-NUP96"/>
    <property type="match status" value="1"/>
</dbReference>
<dbReference type="Gene3D" id="3.30.1610.10">
    <property type="entry name" value="Peptidase S59, nucleoporin"/>
    <property type="match status" value="1"/>
</dbReference>
<keyword evidence="22" id="KW-1185">Reference proteome</keyword>
<proteinExistence type="inferred from homology"/>
<comment type="caution">
    <text evidence="21">The sequence shown here is derived from an EMBL/GenBank/DDBJ whole genome shotgun (WGS) entry which is preliminary data.</text>
</comment>
<keyword evidence="9" id="KW-0378">Hydrolase</keyword>
<evidence type="ECO:0000313" key="21">
    <source>
        <dbReference type="EMBL" id="GFO47535.1"/>
    </source>
</evidence>
<dbReference type="GO" id="GO:0000973">
    <property type="term" value="P:post-transcriptional tethering of RNA polymerase II gene DNA at nuclear periphery"/>
    <property type="evidence" value="ECO:0007669"/>
    <property type="project" value="TreeGrafter"/>
</dbReference>
<dbReference type="GO" id="GO:0006405">
    <property type="term" value="P:RNA export from nucleus"/>
    <property type="evidence" value="ECO:0007669"/>
    <property type="project" value="TreeGrafter"/>
</dbReference>
<keyword evidence="8" id="KW-0677">Repeat</keyword>
<name>A0AAV4DU19_9GAST</name>
<keyword evidence="7" id="KW-0645">Protease</keyword>
<dbReference type="Gene3D" id="1.10.10.2360">
    <property type="match status" value="1"/>
</dbReference>
<accession>A0AAV4DU19</accession>
<feature type="compositionally biased region" description="Polar residues" evidence="19">
    <location>
        <begin position="642"/>
        <end position="659"/>
    </location>
</feature>
<comment type="subcellular location">
    <subcellularLocation>
        <location evidence="2">Nucleus membrane</location>
        <topology evidence="2">Peripheral membrane protein</topology>
        <orientation evidence="2">Nucleoplasmic side</orientation>
    </subcellularLocation>
    <subcellularLocation>
        <location evidence="1">Nucleus</location>
        <location evidence="1">Nuclear pore complex</location>
    </subcellularLocation>
    <subcellularLocation>
        <location evidence="3">Nucleus</location>
        <location evidence="3">Nucleoplasm</location>
    </subcellularLocation>
</comment>
<dbReference type="PROSITE" id="PS51434">
    <property type="entry name" value="NUP_C"/>
    <property type="match status" value="1"/>
</dbReference>
<feature type="coiled-coil region" evidence="18">
    <location>
        <begin position="1059"/>
        <end position="1086"/>
    </location>
</feature>
<organism evidence="21 22">
    <name type="scientific">Plakobranchus ocellatus</name>
    <dbReference type="NCBI Taxonomy" id="259542"/>
    <lineage>
        <taxon>Eukaryota</taxon>
        <taxon>Metazoa</taxon>
        <taxon>Spiralia</taxon>
        <taxon>Lophotrochozoa</taxon>
        <taxon>Mollusca</taxon>
        <taxon>Gastropoda</taxon>
        <taxon>Heterobranchia</taxon>
        <taxon>Euthyneura</taxon>
        <taxon>Panpulmonata</taxon>
        <taxon>Sacoglossa</taxon>
        <taxon>Placobranchoidea</taxon>
        <taxon>Plakobranchidae</taxon>
        <taxon>Plakobranchus</taxon>
    </lineage>
</organism>
<evidence type="ECO:0000256" key="4">
    <source>
        <dbReference type="ARBA" id="ARBA00008926"/>
    </source>
</evidence>
<dbReference type="InterPro" id="IPR036903">
    <property type="entry name" value="Nup98_auto-Pept-S59_dom_sf"/>
</dbReference>
<dbReference type="GO" id="GO:0008139">
    <property type="term" value="F:nuclear localization sequence binding"/>
    <property type="evidence" value="ECO:0007669"/>
    <property type="project" value="TreeGrafter"/>
</dbReference>
<keyword evidence="15" id="KW-0906">Nuclear pore complex</keyword>
<dbReference type="InterPro" id="IPR007230">
    <property type="entry name" value="Nup98_auto-Pept-S59_dom"/>
</dbReference>
<dbReference type="EMBL" id="BLXT01008339">
    <property type="protein sequence ID" value="GFO47535.1"/>
    <property type="molecule type" value="Genomic_DNA"/>
</dbReference>
<feature type="domain" description="Peptidase S59" evidence="20">
    <location>
        <begin position="764"/>
        <end position="906"/>
    </location>
</feature>
<evidence type="ECO:0000256" key="10">
    <source>
        <dbReference type="ARBA" id="ARBA00022813"/>
    </source>
</evidence>
<evidence type="ECO:0000256" key="2">
    <source>
        <dbReference type="ARBA" id="ARBA00004620"/>
    </source>
</evidence>
<evidence type="ECO:0000256" key="18">
    <source>
        <dbReference type="SAM" id="Coils"/>
    </source>
</evidence>
<dbReference type="GO" id="GO:0034398">
    <property type="term" value="P:telomere tethering at nuclear periphery"/>
    <property type="evidence" value="ECO:0007669"/>
    <property type="project" value="TreeGrafter"/>
</dbReference>
<sequence>MFGQNNKGFSGFGTSTSTFGSFGPSSTGFGGGSAFGAQTPSSGSSLFGGAGASTGTGGGLFGQGSTAFGQSQNTSFSFGGTQSNPTAGTGLFGASTQSGSSTSSLFATPSSGSGHGGNKNVVACNEESRFGTSSNPTGTGGLFGSATGTTPSLFGGAGGTSTFGTGVSATAAGGTTVAFNPPSGTDTMMKDRITTNINTRHQCITAMKEYEAKSLEELRFEDYSSNRKSKQAGGTTAGGLFGQGSSTQTSTGGSGFVFGGGLGSGGLQTSTTGFGGFGGASSTATTPFNQTRPLFGTTTTTQSGFGFGTATGTQSSSLFGNTARGGLFGGAKPAGFGTATTSSIGFGTGSSLFGKTSTASTFGFGTNTSTAGGFGAGTSGGSLFNMKPGGFGTGTTGLGTGGSTFGFGTGLGTGSTAAKPGGFAGFSFGGGTTGSTGFGSTLGGGTGTGTFGLGGGGATLGTATATTQANSTQHLLALAASPYGDNPLFWNLKQFYYGLLFFPPLRATATTQANSTQHLLALAASPYGDNPLFWNLKQQSKDRRDDALKPTNPSAQKAALASANQYKVSPRPTTKIKPKSLHNLVNGGKTQLFEGLEDEDFSFGDDTFVPRRSVKKLVLRKGLGNKSAADSTSIYSDAGADLSQQMPGDRSTNNQSPQEVLSITRPLIASQHDNTLENEAEAAVVPSQSTPLARPAAESNQNNSLDESFGGVSQRAGLENQETPQNRMIAADTTTSFLDTSDLDNSCLPVDRSTPHPTGIILTRPGYYTIPALDDMIDLMDENGNCYVEDLTIGRYNYGNVFFPGITNVAGMNLDDIVHFRRKEIVIYPDDEKKPPLGDGLNKKAEVTLDCVWPSDKSNKTPIKSPERLKLLNYADKIEATTARIGAKFIDYRPETGSWVFQVNHFSKYGLLDDSDDENTTAMEPNILSAQQAKDILLVQKLKTQQEQQLAKQKEAAKVAQGKLFMDDFGQGDMQQTSVKRGEQAMVEGDDDFLGDEDDKFDMQETPDIQIKKYLKTGLDEDEDMDASMDSKFLASSMGVSAQNIQGMKASFFGDNLEAIARKKEKQLIQEEMDDYEEEIKSLWKKSGERTKPGLMGLFKYPTSLSLPQSPVFSDRAEKEGYEPSTYGKKGLFEATAPKEIVSLRPTPQTFLQPPIMEHKLLPSGLQPSDLPQRIQGTRIHRGPLHFRDSLLHNNQKPLADAACFRGRSFRVGWGPTWKLAHSGSLIGLQEEEPQNISLLPYVSGRVKTPARLKGWLTHVEQVQVTDYMDRRDVPIC</sequence>
<feature type="region of interest" description="Disordered" evidence="19">
    <location>
        <begin position="72"/>
        <end position="121"/>
    </location>
</feature>
<feature type="region of interest" description="Disordered" evidence="19">
    <location>
        <begin position="639"/>
        <end position="659"/>
    </location>
</feature>
<evidence type="ECO:0000256" key="9">
    <source>
        <dbReference type="ARBA" id="ARBA00022801"/>
    </source>
</evidence>
<keyword evidence="18" id="KW-0175">Coiled coil</keyword>
<evidence type="ECO:0000313" key="22">
    <source>
        <dbReference type="Proteomes" id="UP000735302"/>
    </source>
</evidence>
<dbReference type="FunFam" id="1.10.10.2360:FF:000001">
    <property type="entry name" value="Nuclear pore complex protein Nup98-Nup96"/>
    <property type="match status" value="1"/>
</dbReference>
<dbReference type="GO" id="GO:0006508">
    <property type="term" value="P:proteolysis"/>
    <property type="evidence" value="ECO:0007669"/>
    <property type="project" value="UniProtKB-KW"/>
</dbReference>
<evidence type="ECO:0000256" key="8">
    <source>
        <dbReference type="ARBA" id="ARBA00022737"/>
    </source>
</evidence>
<keyword evidence="12" id="KW-0720">Serine protease</keyword>
<feature type="region of interest" description="Disordered" evidence="19">
    <location>
        <begin position="225"/>
        <end position="248"/>
    </location>
</feature>
<keyword evidence="14" id="KW-0811">Translocation</keyword>
<feature type="region of interest" description="Disordered" evidence="19">
    <location>
        <begin position="678"/>
        <end position="713"/>
    </location>
</feature>
<evidence type="ECO:0000256" key="13">
    <source>
        <dbReference type="ARBA" id="ARBA00022927"/>
    </source>
</evidence>
<evidence type="ECO:0000256" key="5">
    <source>
        <dbReference type="ARBA" id="ARBA00013472"/>
    </source>
</evidence>
<feature type="non-terminal residue" evidence="21">
    <location>
        <position position="1277"/>
    </location>
</feature>
<evidence type="ECO:0000256" key="3">
    <source>
        <dbReference type="ARBA" id="ARBA00004642"/>
    </source>
</evidence>
<keyword evidence="17" id="KW-0539">Nucleus</keyword>
<comment type="similarity">
    <text evidence="4">Belongs to the nucleoporin GLFG family.</text>
</comment>
<evidence type="ECO:0000256" key="12">
    <source>
        <dbReference type="ARBA" id="ARBA00022825"/>
    </source>
</evidence>
<dbReference type="GO" id="GO:0031965">
    <property type="term" value="C:nuclear membrane"/>
    <property type="evidence" value="ECO:0007669"/>
    <property type="project" value="UniProtKB-SubCell"/>
</dbReference>
<evidence type="ECO:0000259" key="20">
    <source>
        <dbReference type="PROSITE" id="PS51434"/>
    </source>
</evidence>
<evidence type="ECO:0000256" key="1">
    <source>
        <dbReference type="ARBA" id="ARBA00004567"/>
    </source>
</evidence>
<keyword evidence="11" id="KW-0509">mRNA transport</keyword>
<dbReference type="PANTHER" id="PTHR23198">
    <property type="entry name" value="NUCLEOPORIN"/>
    <property type="match status" value="1"/>
</dbReference>
<feature type="compositionally biased region" description="Polar residues" evidence="19">
    <location>
        <begin position="72"/>
        <end position="87"/>
    </location>
</feature>
<evidence type="ECO:0000256" key="19">
    <source>
        <dbReference type="SAM" id="MobiDB-lite"/>
    </source>
</evidence>
<evidence type="ECO:0000256" key="15">
    <source>
        <dbReference type="ARBA" id="ARBA00023132"/>
    </source>
</evidence>
<evidence type="ECO:0000256" key="17">
    <source>
        <dbReference type="ARBA" id="ARBA00023242"/>
    </source>
</evidence>
<dbReference type="GO" id="GO:0005654">
    <property type="term" value="C:nucleoplasm"/>
    <property type="evidence" value="ECO:0007669"/>
    <property type="project" value="UniProtKB-SubCell"/>
</dbReference>
<dbReference type="GO" id="GO:0051028">
    <property type="term" value="P:mRNA transport"/>
    <property type="evidence" value="ECO:0007669"/>
    <property type="project" value="UniProtKB-KW"/>
</dbReference>
<dbReference type="GO" id="GO:0044614">
    <property type="term" value="C:nuclear pore cytoplasmic filaments"/>
    <property type="evidence" value="ECO:0007669"/>
    <property type="project" value="TreeGrafter"/>
</dbReference>
<dbReference type="GO" id="GO:0017056">
    <property type="term" value="F:structural constituent of nuclear pore"/>
    <property type="evidence" value="ECO:0007669"/>
    <property type="project" value="InterPro"/>
</dbReference>
<dbReference type="AlphaFoldDB" id="A0AAV4DU19"/>
<reference evidence="21 22" key="1">
    <citation type="journal article" date="2021" name="Elife">
        <title>Chloroplast acquisition without the gene transfer in kleptoplastic sea slugs, Plakobranchus ocellatus.</title>
        <authorList>
            <person name="Maeda T."/>
            <person name="Takahashi S."/>
            <person name="Yoshida T."/>
            <person name="Shimamura S."/>
            <person name="Takaki Y."/>
            <person name="Nagai Y."/>
            <person name="Toyoda A."/>
            <person name="Suzuki Y."/>
            <person name="Arimoto A."/>
            <person name="Ishii H."/>
            <person name="Satoh N."/>
            <person name="Nishiyama T."/>
            <person name="Hasebe M."/>
            <person name="Maruyama T."/>
            <person name="Minagawa J."/>
            <person name="Obokata J."/>
            <person name="Shigenobu S."/>
        </authorList>
    </citation>
    <scope>NUCLEOTIDE SEQUENCE [LARGE SCALE GENOMIC DNA]</scope>
</reference>
<dbReference type="GO" id="GO:0008236">
    <property type="term" value="F:serine-type peptidase activity"/>
    <property type="evidence" value="ECO:0007669"/>
    <property type="project" value="UniProtKB-KW"/>
</dbReference>
<keyword evidence="13" id="KW-0653">Protein transport</keyword>
<keyword evidence="6" id="KW-0813">Transport</keyword>
<protein>
    <recommendedName>
        <fullName evidence="5">Nuclear pore complex protein Nup98-Nup96</fullName>
    </recommendedName>
</protein>
<dbReference type="FunFam" id="3.30.1610.10:FF:000001">
    <property type="entry name" value="Nuclear pore complex protein Nup98-Nup96"/>
    <property type="match status" value="1"/>
</dbReference>
<keyword evidence="16" id="KW-0472">Membrane</keyword>
<dbReference type="GO" id="GO:0006606">
    <property type="term" value="P:protein import into nucleus"/>
    <property type="evidence" value="ECO:0007669"/>
    <property type="project" value="TreeGrafter"/>
</dbReference>
<dbReference type="Proteomes" id="UP000735302">
    <property type="component" value="Unassembled WGS sequence"/>
</dbReference>
<dbReference type="InterPro" id="IPR037665">
    <property type="entry name" value="Nucleoporin_S59-like"/>
</dbReference>
<evidence type="ECO:0000256" key="6">
    <source>
        <dbReference type="ARBA" id="ARBA00022448"/>
    </source>
</evidence>
<keyword evidence="10" id="KW-0068">Autocatalytic cleavage</keyword>
<feature type="region of interest" description="Disordered" evidence="19">
    <location>
        <begin position="540"/>
        <end position="562"/>
    </location>
</feature>
<dbReference type="GO" id="GO:0003723">
    <property type="term" value="F:RNA binding"/>
    <property type="evidence" value="ECO:0007669"/>
    <property type="project" value="TreeGrafter"/>
</dbReference>
<dbReference type="Pfam" id="PF21240">
    <property type="entry name" value="Nup98_GLEBS"/>
    <property type="match status" value="1"/>
</dbReference>
<dbReference type="SUPFAM" id="SSF82215">
    <property type="entry name" value="C-terminal autoproteolytic domain of nucleoporin nup98"/>
    <property type="match status" value="1"/>
</dbReference>
<evidence type="ECO:0000256" key="14">
    <source>
        <dbReference type="ARBA" id="ARBA00023010"/>
    </source>
</evidence>